<dbReference type="GeneID" id="37042385"/>
<proteinExistence type="predicted"/>
<organism evidence="2 3">
    <name type="scientific">Acaromyces ingoldii</name>
    <dbReference type="NCBI Taxonomy" id="215250"/>
    <lineage>
        <taxon>Eukaryota</taxon>
        <taxon>Fungi</taxon>
        <taxon>Dikarya</taxon>
        <taxon>Basidiomycota</taxon>
        <taxon>Ustilaginomycotina</taxon>
        <taxon>Exobasidiomycetes</taxon>
        <taxon>Exobasidiales</taxon>
        <taxon>Cryptobasidiaceae</taxon>
        <taxon>Acaromyces</taxon>
    </lineage>
</organism>
<sequence length="149" mass="17163">MPIGLIILLAYETVHRSARQLNRRRAKRGQYEDLPADDFGRPMDSSTGRRLSRNEARAMAAHQRELAAMRTREGEWRRKGNTLPEYQEDIREGPGKENEVVLRGVDGYELERSRWSWTGSPVYRERGEEDETTHNRPTSVAVATSIPAR</sequence>
<dbReference type="EMBL" id="KZ819634">
    <property type="protein sequence ID" value="PWN93345.1"/>
    <property type="molecule type" value="Genomic_DNA"/>
</dbReference>
<feature type="region of interest" description="Disordered" evidence="1">
    <location>
        <begin position="20"/>
        <end position="55"/>
    </location>
</feature>
<dbReference type="AlphaFoldDB" id="A0A316YZU4"/>
<evidence type="ECO:0000256" key="1">
    <source>
        <dbReference type="SAM" id="MobiDB-lite"/>
    </source>
</evidence>
<evidence type="ECO:0000313" key="3">
    <source>
        <dbReference type="Proteomes" id="UP000245768"/>
    </source>
</evidence>
<dbReference type="Proteomes" id="UP000245768">
    <property type="component" value="Unassembled WGS sequence"/>
</dbReference>
<feature type="region of interest" description="Disordered" evidence="1">
    <location>
        <begin position="69"/>
        <end position="94"/>
    </location>
</feature>
<accession>A0A316YZU4</accession>
<evidence type="ECO:0000313" key="2">
    <source>
        <dbReference type="EMBL" id="PWN93345.1"/>
    </source>
</evidence>
<dbReference type="RefSeq" id="XP_025380543.1">
    <property type="nucleotide sequence ID" value="XM_025520469.1"/>
</dbReference>
<gene>
    <name evidence="2" type="ORF">FA10DRAFT_264006</name>
</gene>
<dbReference type="InParanoid" id="A0A316YZU4"/>
<feature type="region of interest" description="Disordered" evidence="1">
    <location>
        <begin position="125"/>
        <end position="149"/>
    </location>
</feature>
<keyword evidence="3" id="KW-1185">Reference proteome</keyword>
<dbReference type="OrthoDB" id="2552173at2759"/>
<name>A0A316YZU4_9BASI</name>
<reference evidence="2 3" key="1">
    <citation type="journal article" date="2018" name="Mol. Biol. Evol.">
        <title>Broad Genomic Sampling Reveals a Smut Pathogenic Ancestry of the Fungal Clade Ustilaginomycotina.</title>
        <authorList>
            <person name="Kijpornyongpan T."/>
            <person name="Mondo S.J."/>
            <person name="Barry K."/>
            <person name="Sandor L."/>
            <person name="Lee J."/>
            <person name="Lipzen A."/>
            <person name="Pangilinan J."/>
            <person name="LaButti K."/>
            <person name="Hainaut M."/>
            <person name="Henrissat B."/>
            <person name="Grigoriev I.V."/>
            <person name="Spatafora J.W."/>
            <person name="Aime M.C."/>
        </authorList>
    </citation>
    <scope>NUCLEOTIDE SEQUENCE [LARGE SCALE GENOMIC DNA]</scope>
    <source>
        <strain evidence="2 3">MCA 4198</strain>
    </source>
</reference>
<protein>
    <submittedName>
        <fullName evidence="2">Uncharacterized protein</fullName>
    </submittedName>
</protein>
<feature type="compositionally biased region" description="Basic and acidic residues" evidence="1">
    <location>
        <begin position="69"/>
        <end position="78"/>
    </location>
</feature>